<dbReference type="PANTHER" id="PTHR14304">
    <property type="entry name" value="CELL DIVISION CYCLE AND APOPTOSIS REGULATOR PROTEIN"/>
    <property type="match status" value="1"/>
</dbReference>
<accession>A0A0J8B7D8</accession>
<feature type="domain" description="EF-hand" evidence="3">
    <location>
        <begin position="1319"/>
        <end position="1354"/>
    </location>
</feature>
<dbReference type="InterPro" id="IPR011992">
    <property type="entry name" value="EF-hand-dom_pair"/>
</dbReference>
<dbReference type="InterPro" id="IPR002048">
    <property type="entry name" value="EF_hand_dom"/>
</dbReference>
<feature type="compositionally biased region" description="Basic and acidic residues" evidence="2">
    <location>
        <begin position="1248"/>
        <end position="1282"/>
    </location>
</feature>
<dbReference type="GO" id="GO:0055078">
    <property type="term" value="P:sodium ion homeostasis"/>
    <property type="evidence" value="ECO:0007669"/>
    <property type="project" value="EnsemblPlants"/>
</dbReference>
<feature type="compositionally biased region" description="Basic and acidic residues" evidence="2">
    <location>
        <begin position="679"/>
        <end position="713"/>
    </location>
</feature>
<dbReference type="InterPro" id="IPR025954">
    <property type="entry name" value="DBC1/CARP1_inactive_NUDIX"/>
</dbReference>
<evidence type="ECO:0000259" key="3">
    <source>
        <dbReference type="PROSITE" id="PS50222"/>
    </source>
</evidence>
<dbReference type="SUPFAM" id="SSF47473">
    <property type="entry name" value="EF-hand"/>
    <property type="match status" value="1"/>
</dbReference>
<dbReference type="SMART" id="SM01122">
    <property type="entry name" value="DBC1"/>
    <property type="match status" value="1"/>
</dbReference>
<dbReference type="PANTHER" id="PTHR14304:SF11">
    <property type="entry name" value="SAP DOMAIN-CONTAINING PROTEIN"/>
    <property type="match status" value="1"/>
</dbReference>
<dbReference type="InterPro" id="IPR025224">
    <property type="entry name" value="CCAR1/CCAR2"/>
</dbReference>
<feature type="region of interest" description="Disordered" evidence="2">
    <location>
        <begin position="387"/>
        <end position="436"/>
    </location>
</feature>
<name>A0A0J8B7D8_BETVV</name>
<dbReference type="Pfam" id="PF14443">
    <property type="entry name" value="DBC1"/>
    <property type="match status" value="1"/>
</dbReference>
<dbReference type="PROSITE" id="PS50222">
    <property type="entry name" value="EF_HAND_2"/>
    <property type="match status" value="1"/>
</dbReference>
<feature type="compositionally biased region" description="Acidic residues" evidence="2">
    <location>
        <begin position="1217"/>
        <end position="1245"/>
    </location>
</feature>
<evidence type="ECO:0000313" key="4">
    <source>
        <dbReference type="EMBL" id="KMS95702.1"/>
    </source>
</evidence>
<feature type="compositionally biased region" description="Basic and acidic residues" evidence="2">
    <location>
        <begin position="738"/>
        <end position="753"/>
    </location>
</feature>
<feature type="compositionally biased region" description="Basic and acidic residues" evidence="2">
    <location>
        <begin position="922"/>
        <end position="934"/>
    </location>
</feature>
<dbReference type="GO" id="GO:0006355">
    <property type="term" value="P:regulation of DNA-templated transcription"/>
    <property type="evidence" value="ECO:0007669"/>
    <property type="project" value="EnsemblPlants"/>
</dbReference>
<feature type="compositionally biased region" description="Basic and acidic residues" evidence="2">
    <location>
        <begin position="720"/>
        <end position="730"/>
    </location>
</feature>
<dbReference type="InterPro" id="IPR045353">
    <property type="entry name" value="LAIKA"/>
</dbReference>
<evidence type="ECO:0000313" key="5">
    <source>
        <dbReference type="Proteomes" id="UP000035740"/>
    </source>
</evidence>
<dbReference type="EMBL" id="KQ090441">
    <property type="protein sequence ID" value="KMS95702.1"/>
    <property type="molecule type" value="Genomic_DNA"/>
</dbReference>
<feature type="region of interest" description="Disordered" evidence="2">
    <location>
        <begin position="1139"/>
        <end position="1307"/>
    </location>
</feature>
<dbReference type="KEGG" id="bvg:104884067"/>
<feature type="compositionally biased region" description="Basic and acidic residues" evidence="2">
    <location>
        <begin position="1203"/>
        <end position="1216"/>
    </location>
</feature>
<dbReference type="GO" id="GO:0005634">
    <property type="term" value="C:nucleus"/>
    <property type="evidence" value="ECO:0007669"/>
    <property type="project" value="EnsemblPlants"/>
</dbReference>
<dbReference type="FunFam" id="1.10.238.10:FF:000157">
    <property type="entry name" value="ATP/GTP-binding protein family"/>
    <property type="match status" value="1"/>
</dbReference>
<feature type="compositionally biased region" description="Basic and acidic residues" evidence="2">
    <location>
        <begin position="1179"/>
        <end position="1193"/>
    </location>
</feature>
<gene>
    <name evidence="4" type="ORF">BVRB_005740</name>
</gene>
<feature type="region of interest" description="Disordered" evidence="2">
    <location>
        <begin position="347"/>
        <end position="373"/>
    </location>
</feature>
<feature type="region of interest" description="Disordered" evidence="2">
    <location>
        <begin position="88"/>
        <end position="118"/>
    </location>
</feature>
<feature type="region of interest" description="Disordered" evidence="2">
    <location>
        <begin position="679"/>
        <end position="783"/>
    </location>
</feature>
<dbReference type="eggNOG" id="KOG4246">
    <property type="taxonomic scope" value="Eukaryota"/>
</dbReference>
<proteinExistence type="predicted"/>
<feature type="compositionally biased region" description="Polar residues" evidence="2">
    <location>
        <begin position="88"/>
        <end position="102"/>
    </location>
</feature>
<feature type="region of interest" description="Disordered" evidence="2">
    <location>
        <begin position="301"/>
        <end position="331"/>
    </location>
</feature>
<feature type="region of interest" description="Disordered" evidence="2">
    <location>
        <begin position="910"/>
        <end position="1077"/>
    </location>
</feature>
<evidence type="ECO:0000256" key="1">
    <source>
        <dbReference type="ARBA" id="ARBA00023054"/>
    </source>
</evidence>
<feature type="compositionally biased region" description="Polar residues" evidence="2">
    <location>
        <begin position="1"/>
        <end position="31"/>
    </location>
</feature>
<dbReference type="GO" id="GO:0005509">
    <property type="term" value="F:calcium ion binding"/>
    <property type="evidence" value="ECO:0007669"/>
    <property type="project" value="EnsemblPlants"/>
</dbReference>
<dbReference type="OMA" id="GHQIHDR"/>
<dbReference type="Gramene" id="KMS95702">
    <property type="protein sequence ID" value="KMS95702"/>
    <property type="gene ID" value="BVRB_005740"/>
</dbReference>
<feature type="compositionally biased region" description="Basic and acidic residues" evidence="2">
    <location>
        <begin position="970"/>
        <end position="1065"/>
    </location>
</feature>
<dbReference type="Gene3D" id="1.10.238.10">
    <property type="entry name" value="EF-hand"/>
    <property type="match status" value="1"/>
</dbReference>
<evidence type="ECO:0000256" key="2">
    <source>
        <dbReference type="SAM" id="MobiDB-lite"/>
    </source>
</evidence>
<feature type="compositionally biased region" description="Basic and acidic residues" evidence="2">
    <location>
        <begin position="1289"/>
        <end position="1307"/>
    </location>
</feature>
<reference evidence="4 5" key="1">
    <citation type="journal article" date="2014" name="Nature">
        <title>The genome of the recently domesticated crop plant sugar beet (Beta vulgaris).</title>
        <authorList>
            <person name="Dohm J.C."/>
            <person name="Minoche A.E."/>
            <person name="Holtgrawe D."/>
            <person name="Capella-Gutierrez S."/>
            <person name="Zakrzewski F."/>
            <person name="Tafer H."/>
            <person name="Rupp O."/>
            <person name="Sorensen T.R."/>
            <person name="Stracke R."/>
            <person name="Reinhardt R."/>
            <person name="Goesmann A."/>
            <person name="Kraft T."/>
            <person name="Schulz B."/>
            <person name="Stadler P.F."/>
            <person name="Schmidt T."/>
            <person name="Gabaldon T."/>
            <person name="Lehrach H."/>
            <person name="Weisshaar B."/>
            <person name="Himmelbauer H."/>
        </authorList>
    </citation>
    <scope>NUCLEOTIDE SEQUENCE [LARGE SCALE GENOMIC DNA]</scope>
    <source>
        <tissue evidence="4">Taproot</tissue>
    </source>
</reference>
<dbReference type="Pfam" id="PF19256">
    <property type="entry name" value="LAIKA"/>
    <property type="match status" value="1"/>
</dbReference>
<organism evidence="4 5">
    <name type="scientific">Beta vulgaris subsp. vulgaris</name>
    <name type="common">Beet</name>
    <dbReference type="NCBI Taxonomy" id="3555"/>
    <lineage>
        <taxon>Eukaryota</taxon>
        <taxon>Viridiplantae</taxon>
        <taxon>Streptophyta</taxon>
        <taxon>Embryophyta</taxon>
        <taxon>Tracheophyta</taxon>
        <taxon>Spermatophyta</taxon>
        <taxon>Magnoliopsida</taxon>
        <taxon>eudicotyledons</taxon>
        <taxon>Gunneridae</taxon>
        <taxon>Pentapetalae</taxon>
        <taxon>Caryophyllales</taxon>
        <taxon>Chenopodiaceae</taxon>
        <taxon>Betoideae</taxon>
        <taxon>Beta</taxon>
    </lineage>
</organism>
<dbReference type="Proteomes" id="UP000035740">
    <property type="component" value="Unassembled WGS sequence"/>
</dbReference>
<dbReference type="GO" id="GO:0009651">
    <property type="term" value="P:response to salt stress"/>
    <property type="evidence" value="ECO:0007669"/>
    <property type="project" value="EnsemblPlants"/>
</dbReference>
<feature type="region of interest" description="Disordered" evidence="2">
    <location>
        <begin position="1"/>
        <end position="51"/>
    </location>
</feature>
<dbReference type="OrthoDB" id="21006at2759"/>
<keyword evidence="1" id="KW-0175">Coiled coil</keyword>
<sequence>MYNSRGSNPYGQQSYTPQSSYGQNSTSTYPGNSAVGPASSSQLTVGSRHASLMGGSLEQEISGFRAHPAAAQYGGQYGSLYGQTSVSAGQQGTAISGKSSGPSAMEGRTGYGSGIADSPKYTSKDYVANSSHGYGHQSELSITDNMAEYASLERRQLVERQGAYVGRDLPVEAIGRYADSVGYTHKTEMYDRLEQASILRQDQMLKPQSLQSAPHEGSRQADYLAVRSGTYRHPTQELVSYGGRLEADPRIPVVGNSSYGGQPAPSILGAAPQRNVDDLVYAQTSANPGYGVSLPPGRDYGMGKGLHGTTLESDFPGNLSSRSGLSRVDDQKDDRYARELDIREEERRRERLRDRERERERDREREREKERERKRLLELRDKERERDRERKRALESRRERTPPRASKDRRGSSLAKDGKSSRRDSPRREALHRVHSPVKEKRREYVCKVYTSRLVDVERDYLSLDKRYPRLYISSDFSKVVVNWPRENLKLPMCTPVSFEHDFVEDESGTDQKELSAKHSDTIFANAERRSTVWNAKMILMSGLSRSATEDLSSEKTSDDRIPHICNLLRFAVLKKDRTLMAIGGPWDAVDGGDPSLDDSSLVRTVLRYAKDMSHLDLQNCQNWNRFLEIHYDRVGKDGFFSHREVTVFFVPDLSDCLPSLNAWREQWLAHKKAVAEREKKLSVGKEKLREKKNPSKESTSPRDSKKSEKKEIVSTGHSADAHKEKDGEVQKASVTVKDGEKNTKNAEKKEMDELTDDTNNVEKKAAGANTSAQKTLKPAKKKIVRKIVKKVTDKVVGGEDGSNDNSKLEDKAAEAIDVNSETACQLDASPADVVGVKMFTRKKVAKKLSEADATVKEVDKESGLKSGKQTDSAEDIVEVKSDATGVTVVRDGPVKRVVKRKIIKRVPKKKVTAGLANSETSDSKTLVHNEDGKTNNAGKLSDIVGDAQVPEDKATEGGSLVKKSSTIKAEVESSEKHNDVVLSSKTEKTAGKVKGKEEERLDEKRVSETKNVPEKDNHADSKENIKGKAKVKDGKERKEKDQKDEPRSKSSKDVERKKSEEPPRHPGLILQTKSDRATKLRSLSLSLDSLLDYSDKDVEEETFELSVFAESLYEMLQFQMGCRVLTFLQKLRIKFVTKRNSRKRQREQNADSKRKEKTSAKRQKTKDSPTEENSSKTPAKDETRSGDDKLMAKLDGAAEMGTKSEKTDEVEKLSVEDDEDMVEEEDPEEDPEEDEEEEEEEDMQDASPREDSSKEIVELGKIDAEQSKKQGEEKDARKQTAEDSTNGGEKKASGDSEPSKPKEVRAEVSKKLSADIAPVDKELLQAFRFFDRNRVGYVRVEDLRMIVHNLGKFLSHRDVKELVQSALLESNTGRDDRILYEKLVRMSLDMDK</sequence>
<feature type="compositionally biased region" description="Basic and acidic residues" evidence="2">
    <location>
        <begin position="1147"/>
        <end position="1170"/>
    </location>
</feature>
<keyword evidence="5" id="KW-1185">Reference proteome</keyword>
<protein>
    <recommendedName>
        <fullName evidence="3">EF-hand domain-containing protein</fullName>
    </recommendedName>
</protein>